<proteinExistence type="predicted"/>
<evidence type="ECO:0000313" key="3">
    <source>
        <dbReference type="EMBL" id="CAF1609357.1"/>
    </source>
</evidence>
<accession>A0A816BLT2</accession>
<dbReference type="Proteomes" id="UP000663852">
    <property type="component" value="Unassembled WGS sequence"/>
</dbReference>
<gene>
    <name evidence="2" type="ORF">EDS130_LOCUS26903</name>
    <name evidence="3" type="ORF">XAT740_LOCUS48709</name>
</gene>
<feature type="compositionally biased region" description="Basic and acidic residues" evidence="1">
    <location>
        <begin position="33"/>
        <end position="55"/>
    </location>
</feature>
<dbReference type="Proteomes" id="UP000663828">
    <property type="component" value="Unassembled WGS sequence"/>
</dbReference>
<feature type="region of interest" description="Disordered" evidence="1">
    <location>
        <begin position="1"/>
        <end position="74"/>
    </location>
</feature>
<evidence type="ECO:0000313" key="4">
    <source>
        <dbReference type="Proteomes" id="UP000663828"/>
    </source>
</evidence>
<feature type="compositionally biased region" description="Polar residues" evidence="1">
    <location>
        <begin position="12"/>
        <end position="24"/>
    </location>
</feature>
<sequence length="103" mass="11994">MESFFRRMSLIVSKNSTKSTGVNENEQENSEEDYGRLRTFREMQERRKSAPDIHKRAPPTSKVPMESENNSWLSDPMNVKKLTTEINLNLFSRPHSNSTGKFE</sequence>
<comment type="caution">
    <text evidence="3">The sequence shown here is derived from an EMBL/GenBank/DDBJ whole genome shotgun (WGS) entry which is preliminary data.</text>
</comment>
<keyword evidence="4" id="KW-1185">Reference proteome</keyword>
<protein>
    <submittedName>
        <fullName evidence="3">Uncharacterized protein</fullName>
    </submittedName>
</protein>
<evidence type="ECO:0000313" key="2">
    <source>
        <dbReference type="EMBL" id="CAF1230462.1"/>
    </source>
</evidence>
<evidence type="ECO:0000256" key="1">
    <source>
        <dbReference type="SAM" id="MobiDB-lite"/>
    </source>
</evidence>
<dbReference type="OrthoDB" id="10059638at2759"/>
<name>A0A816BLT2_ADIRI</name>
<dbReference type="AlphaFoldDB" id="A0A816BLT2"/>
<dbReference type="EMBL" id="CAJNOR010007042">
    <property type="protein sequence ID" value="CAF1609357.1"/>
    <property type="molecule type" value="Genomic_DNA"/>
</dbReference>
<organism evidence="3 4">
    <name type="scientific">Adineta ricciae</name>
    <name type="common">Rotifer</name>
    <dbReference type="NCBI Taxonomy" id="249248"/>
    <lineage>
        <taxon>Eukaryota</taxon>
        <taxon>Metazoa</taxon>
        <taxon>Spiralia</taxon>
        <taxon>Gnathifera</taxon>
        <taxon>Rotifera</taxon>
        <taxon>Eurotatoria</taxon>
        <taxon>Bdelloidea</taxon>
        <taxon>Adinetida</taxon>
        <taxon>Adinetidae</taxon>
        <taxon>Adineta</taxon>
    </lineage>
</organism>
<reference evidence="3" key="1">
    <citation type="submission" date="2021-02" db="EMBL/GenBank/DDBJ databases">
        <authorList>
            <person name="Nowell W R."/>
        </authorList>
    </citation>
    <scope>NUCLEOTIDE SEQUENCE</scope>
</reference>
<dbReference type="EMBL" id="CAJNOJ010000166">
    <property type="protein sequence ID" value="CAF1230462.1"/>
    <property type="molecule type" value="Genomic_DNA"/>
</dbReference>